<comment type="subcellular location">
    <subcellularLocation>
        <location evidence="1">Nucleus</location>
    </subcellularLocation>
</comment>
<dbReference type="PANTHER" id="PTHR37534:SF49">
    <property type="entry name" value="LYSINE BIOSYNTHESIS REGULATORY PROTEIN LYS14"/>
    <property type="match status" value="1"/>
</dbReference>
<dbReference type="Pfam" id="PF11951">
    <property type="entry name" value="Fungal_trans_2"/>
    <property type="match status" value="1"/>
</dbReference>
<proteinExistence type="predicted"/>
<accession>A0ABR1HI80</accession>
<organism evidence="3 4">
    <name type="scientific">Neonectria punicea</name>
    <dbReference type="NCBI Taxonomy" id="979145"/>
    <lineage>
        <taxon>Eukaryota</taxon>
        <taxon>Fungi</taxon>
        <taxon>Dikarya</taxon>
        <taxon>Ascomycota</taxon>
        <taxon>Pezizomycotina</taxon>
        <taxon>Sordariomycetes</taxon>
        <taxon>Hypocreomycetidae</taxon>
        <taxon>Hypocreales</taxon>
        <taxon>Nectriaceae</taxon>
        <taxon>Neonectria</taxon>
    </lineage>
</organism>
<comment type="caution">
    <text evidence="3">The sequence shown here is derived from an EMBL/GenBank/DDBJ whole genome shotgun (WGS) entry which is preliminary data.</text>
</comment>
<evidence type="ECO:0008006" key="5">
    <source>
        <dbReference type="Google" id="ProtNLM"/>
    </source>
</evidence>
<protein>
    <recommendedName>
        <fullName evidence="5">Fungal-specific transcription factor domain-containing protein</fullName>
    </recommendedName>
</protein>
<dbReference type="PANTHER" id="PTHR37534">
    <property type="entry name" value="TRANSCRIPTIONAL ACTIVATOR PROTEIN UGA3"/>
    <property type="match status" value="1"/>
</dbReference>
<reference evidence="3 4" key="1">
    <citation type="journal article" date="2025" name="Microbiol. Resour. Announc.">
        <title>Draft genome sequences for Neonectria magnoliae and Neonectria punicea, canker pathogens of Liriodendron tulipifera and Acer saccharum in West Virginia.</title>
        <authorList>
            <person name="Petronek H.M."/>
            <person name="Kasson M.T."/>
            <person name="Metheny A.M."/>
            <person name="Stauder C.M."/>
            <person name="Lovett B."/>
            <person name="Lynch S.C."/>
            <person name="Garnas J.R."/>
            <person name="Kasson L.R."/>
            <person name="Stajich J.E."/>
        </authorList>
    </citation>
    <scope>NUCLEOTIDE SEQUENCE [LARGE SCALE GENOMIC DNA]</scope>
    <source>
        <strain evidence="3 4">NRRL 64653</strain>
    </source>
</reference>
<evidence type="ECO:0000256" key="1">
    <source>
        <dbReference type="ARBA" id="ARBA00004123"/>
    </source>
</evidence>
<evidence type="ECO:0000256" key="2">
    <source>
        <dbReference type="ARBA" id="ARBA00023242"/>
    </source>
</evidence>
<dbReference type="InterPro" id="IPR021858">
    <property type="entry name" value="Fun_TF"/>
</dbReference>
<dbReference type="EMBL" id="JAZAVJ010000031">
    <property type="protein sequence ID" value="KAK7420256.1"/>
    <property type="molecule type" value="Genomic_DNA"/>
</dbReference>
<keyword evidence="2" id="KW-0539">Nucleus</keyword>
<sequence>MSQWNVNQGRESLWTVETALMQYYVEVVCSSRVYVQTDRNSFRTSVMPRVLGHQGPLLFTVLAISAAEWRQKSIGDGRDYAALSARYKVQALHELQSCLADTQSSEENLMTCVLLSSLEIAEGSKSTWLRYLQGALALLDNFTTSIDPTVAKFVLQYFRFRYVLMETTRPKHRSRPTNSDPDELSYHQAMNRVADAEYALPLIHSSERLVNEHIGCSMELIAIINRISAQSFTVDPVNEPRMPLDQRHAECQLLEHRIMRLSPKVADMTDEYLVKSAESFRVSAQIYLRLTCYDASITQPSIMEPRQQLLACLSDIIVEGQSRRSFPMWPLFIAGCVCSSDEERKTVLNLFTILDRQWPISNISAVWKAVRTVWHSRDLAVSPTSCKQQDWQEIIHRFGWKLSLS</sequence>
<evidence type="ECO:0000313" key="3">
    <source>
        <dbReference type="EMBL" id="KAK7420256.1"/>
    </source>
</evidence>
<dbReference type="Proteomes" id="UP001498476">
    <property type="component" value="Unassembled WGS sequence"/>
</dbReference>
<keyword evidence="4" id="KW-1185">Reference proteome</keyword>
<evidence type="ECO:0000313" key="4">
    <source>
        <dbReference type="Proteomes" id="UP001498476"/>
    </source>
</evidence>
<gene>
    <name evidence="3" type="ORF">QQX98_002911</name>
</gene>
<name>A0ABR1HI80_9HYPO</name>